<evidence type="ECO:0000256" key="10">
    <source>
        <dbReference type="ARBA" id="ARBA00022801"/>
    </source>
</evidence>
<dbReference type="InterPro" id="IPR038729">
    <property type="entry name" value="Rad50/SbcC_AAA"/>
</dbReference>
<keyword evidence="8" id="KW-0547">Nucleotide-binding</keyword>
<evidence type="ECO:0000256" key="18">
    <source>
        <dbReference type="ARBA" id="ARBA00049360"/>
    </source>
</evidence>
<dbReference type="GO" id="GO:0007004">
    <property type="term" value="P:telomere maintenance via telomerase"/>
    <property type="evidence" value="ECO:0000318"/>
    <property type="project" value="GO_Central"/>
</dbReference>
<dbReference type="InParanoid" id="A0A2K3DYE8"/>
<gene>
    <name evidence="21" type="ORF">CHLRE_03g192550v5</name>
</gene>
<proteinExistence type="inferred from homology"/>
<feature type="coiled-coil region" evidence="19">
    <location>
        <begin position="486"/>
        <end position="536"/>
    </location>
</feature>
<dbReference type="Proteomes" id="UP000006906">
    <property type="component" value="Chromosome 3"/>
</dbReference>
<evidence type="ECO:0000256" key="2">
    <source>
        <dbReference type="ARBA" id="ARBA00004123"/>
    </source>
</evidence>
<dbReference type="SUPFAM" id="SSF52540">
    <property type="entry name" value="P-loop containing nucleoside triphosphate hydrolases"/>
    <property type="match status" value="1"/>
</dbReference>
<evidence type="ECO:0000256" key="7">
    <source>
        <dbReference type="ARBA" id="ARBA00022723"/>
    </source>
</evidence>
<keyword evidence="12" id="KW-0067">ATP-binding</keyword>
<keyword evidence="13" id="KW-0460">Magnesium</keyword>
<dbReference type="EMBL" id="CM008964">
    <property type="protein sequence ID" value="PNW85563.1"/>
    <property type="molecule type" value="Genomic_DNA"/>
</dbReference>
<evidence type="ECO:0000256" key="5">
    <source>
        <dbReference type="ARBA" id="ARBA00017893"/>
    </source>
</evidence>
<dbReference type="STRING" id="3055.A0A2K3DYE8"/>
<evidence type="ECO:0000256" key="3">
    <source>
        <dbReference type="ARBA" id="ARBA00004286"/>
    </source>
</evidence>
<keyword evidence="11" id="KW-0862">Zinc</keyword>
<dbReference type="GO" id="GO:0043047">
    <property type="term" value="F:single-stranded telomeric DNA binding"/>
    <property type="evidence" value="ECO:0000318"/>
    <property type="project" value="GO_Central"/>
</dbReference>
<dbReference type="Gene3D" id="1.10.287.1490">
    <property type="match status" value="1"/>
</dbReference>
<dbReference type="Gramene" id="PNW85563">
    <property type="protein sequence ID" value="PNW85563"/>
    <property type="gene ID" value="CHLRE_03g192550v5"/>
</dbReference>
<name>A0A2K3DYE8_CHLRE</name>
<accession>A0A2K3DYE8</accession>
<dbReference type="OrthoDB" id="18797at2759"/>
<dbReference type="ExpressionAtlas" id="A0A2K3DYE8">
    <property type="expression patterns" value="baseline and differential"/>
</dbReference>
<keyword evidence="16" id="KW-0539">Nucleus</keyword>
<feature type="coiled-coil region" evidence="19">
    <location>
        <begin position="190"/>
        <end position="269"/>
    </location>
</feature>
<evidence type="ECO:0000313" key="22">
    <source>
        <dbReference type="Proteomes" id="UP000006906"/>
    </source>
</evidence>
<evidence type="ECO:0000256" key="19">
    <source>
        <dbReference type="SAM" id="Coils"/>
    </source>
</evidence>
<comment type="subcellular location">
    <subcellularLocation>
        <location evidence="3">Chromosome</location>
    </subcellularLocation>
    <subcellularLocation>
        <location evidence="2">Nucleus</location>
    </subcellularLocation>
</comment>
<keyword evidence="10" id="KW-0378">Hydrolase</keyword>
<dbReference type="GO" id="GO:0000722">
    <property type="term" value="P:telomere maintenance via recombination"/>
    <property type="evidence" value="ECO:0000318"/>
    <property type="project" value="GO_Central"/>
</dbReference>
<dbReference type="GO" id="GO:0046872">
    <property type="term" value="F:metal ion binding"/>
    <property type="evidence" value="ECO:0007669"/>
    <property type="project" value="UniProtKB-KW"/>
</dbReference>
<comment type="similarity">
    <text evidence="4">Belongs to the SMC family. RAD50 subfamily.</text>
</comment>
<evidence type="ECO:0000256" key="14">
    <source>
        <dbReference type="ARBA" id="ARBA00023054"/>
    </source>
</evidence>
<dbReference type="OMA" id="FSDYYYR"/>
<dbReference type="GO" id="GO:0000794">
    <property type="term" value="C:condensed nuclear chromosome"/>
    <property type="evidence" value="ECO:0000318"/>
    <property type="project" value="GO_Central"/>
</dbReference>
<reference evidence="21 22" key="1">
    <citation type="journal article" date="2007" name="Science">
        <title>The Chlamydomonas genome reveals the evolution of key animal and plant functions.</title>
        <authorList>
            <person name="Merchant S.S."/>
            <person name="Prochnik S.E."/>
            <person name="Vallon O."/>
            <person name="Harris E.H."/>
            <person name="Karpowicz S.J."/>
            <person name="Witman G.B."/>
            <person name="Terry A."/>
            <person name="Salamov A."/>
            <person name="Fritz-Laylin L.K."/>
            <person name="Marechal-Drouard L."/>
            <person name="Marshall W.F."/>
            <person name="Qu L.H."/>
            <person name="Nelson D.R."/>
            <person name="Sanderfoot A.A."/>
            <person name="Spalding M.H."/>
            <person name="Kapitonov V.V."/>
            <person name="Ren Q."/>
            <person name="Ferris P."/>
            <person name="Lindquist E."/>
            <person name="Shapiro H."/>
            <person name="Lucas S.M."/>
            <person name="Grimwood J."/>
            <person name="Schmutz J."/>
            <person name="Cardol P."/>
            <person name="Cerutti H."/>
            <person name="Chanfreau G."/>
            <person name="Chen C.L."/>
            <person name="Cognat V."/>
            <person name="Croft M.T."/>
            <person name="Dent R."/>
            <person name="Dutcher S."/>
            <person name="Fernandez E."/>
            <person name="Fukuzawa H."/>
            <person name="Gonzalez-Ballester D."/>
            <person name="Gonzalez-Halphen D."/>
            <person name="Hallmann A."/>
            <person name="Hanikenne M."/>
            <person name="Hippler M."/>
            <person name="Inwood W."/>
            <person name="Jabbari K."/>
            <person name="Kalanon M."/>
            <person name="Kuras R."/>
            <person name="Lefebvre P.A."/>
            <person name="Lemaire S.D."/>
            <person name="Lobanov A.V."/>
            <person name="Lohr M."/>
            <person name="Manuell A."/>
            <person name="Meier I."/>
            <person name="Mets L."/>
            <person name="Mittag M."/>
            <person name="Mittelmeier T."/>
            <person name="Moroney J.V."/>
            <person name="Moseley J."/>
            <person name="Napoli C."/>
            <person name="Nedelcu A.M."/>
            <person name="Niyogi K."/>
            <person name="Novoselov S.V."/>
            <person name="Paulsen I.T."/>
            <person name="Pazour G."/>
            <person name="Purton S."/>
            <person name="Ral J.P."/>
            <person name="Riano-Pachon D.M."/>
            <person name="Riekhof W."/>
            <person name="Rymarquis L."/>
            <person name="Schroda M."/>
            <person name="Stern D."/>
            <person name="Umen J."/>
            <person name="Willows R."/>
            <person name="Wilson N."/>
            <person name="Zimmer S.L."/>
            <person name="Allmer J."/>
            <person name="Balk J."/>
            <person name="Bisova K."/>
            <person name="Chen C.J."/>
            <person name="Elias M."/>
            <person name="Gendler K."/>
            <person name="Hauser C."/>
            <person name="Lamb M.R."/>
            <person name="Ledford H."/>
            <person name="Long J.C."/>
            <person name="Minagawa J."/>
            <person name="Page M.D."/>
            <person name="Pan J."/>
            <person name="Pootakham W."/>
            <person name="Roje S."/>
            <person name="Rose A."/>
            <person name="Stahlberg E."/>
            <person name="Terauchi A.M."/>
            <person name="Yang P."/>
            <person name="Ball S."/>
            <person name="Bowler C."/>
            <person name="Dieckmann C.L."/>
            <person name="Gladyshev V.N."/>
            <person name="Green P."/>
            <person name="Jorgensen R."/>
            <person name="Mayfield S."/>
            <person name="Mueller-Roeber B."/>
            <person name="Rajamani S."/>
            <person name="Sayre R.T."/>
            <person name="Brokstein P."/>
            <person name="Dubchak I."/>
            <person name="Goodstein D."/>
            <person name="Hornick L."/>
            <person name="Huang Y.W."/>
            <person name="Jhaveri J."/>
            <person name="Luo Y."/>
            <person name="Martinez D."/>
            <person name="Ngau W.C."/>
            <person name="Otillar B."/>
            <person name="Poliakov A."/>
            <person name="Porter A."/>
            <person name="Szajkowski L."/>
            <person name="Werner G."/>
            <person name="Zhou K."/>
            <person name="Grigoriev I.V."/>
            <person name="Rokhsar D.S."/>
            <person name="Grossman A.R."/>
        </authorList>
    </citation>
    <scope>NUCLEOTIDE SEQUENCE [LARGE SCALE GENOMIC DNA]</scope>
    <source>
        <strain evidence="22">CC-503</strain>
    </source>
</reference>
<evidence type="ECO:0000259" key="20">
    <source>
        <dbReference type="Pfam" id="PF13476"/>
    </source>
</evidence>
<feature type="coiled-coil region" evidence="19">
    <location>
        <begin position="747"/>
        <end position="1047"/>
    </location>
</feature>
<dbReference type="GO" id="GO:0070192">
    <property type="term" value="P:chromosome organization involved in meiotic cell cycle"/>
    <property type="evidence" value="ECO:0000318"/>
    <property type="project" value="GO_Central"/>
</dbReference>
<comment type="cofactor">
    <cofactor evidence="1">
        <name>Zn(2+)</name>
        <dbReference type="ChEBI" id="CHEBI:29105"/>
    </cofactor>
</comment>
<evidence type="ECO:0000256" key="17">
    <source>
        <dbReference type="ARBA" id="ARBA00023254"/>
    </source>
</evidence>
<dbReference type="GO" id="GO:0005524">
    <property type="term" value="F:ATP binding"/>
    <property type="evidence" value="ECO:0007669"/>
    <property type="project" value="UniProtKB-KW"/>
</dbReference>
<dbReference type="GO" id="GO:0006302">
    <property type="term" value="P:double-strand break repair"/>
    <property type="evidence" value="ECO:0000318"/>
    <property type="project" value="GO_Central"/>
</dbReference>
<evidence type="ECO:0000256" key="13">
    <source>
        <dbReference type="ARBA" id="ARBA00022842"/>
    </source>
</evidence>
<dbReference type="GO" id="GO:0016887">
    <property type="term" value="F:ATP hydrolysis activity"/>
    <property type="evidence" value="ECO:0007669"/>
    <property type="project" value="InterPro"/>
</dbReference>
<sequence>MCTVEKILIKGIRSFSPTNEYIIEFYKPLTIIVGSNGAGKTTIIEALRNATTGELPPNTRQGQGFVHDPKVAGESEVKAQIRLSFQTAMGQKIIVTRSFQLTQKKATMQFKSLDASMSCTNRQTGQRETLTYRCGDLDRMVPTLMGVNKAILENVIFVHQEESNWPLAEGKVLKDKFDDIFAATKYTKALEALRKLRTEKSQSLKELRLELETLKQLKDMAAHHTGERDAAKARVADCQEQIKRLEAQVKELETSRAAFESKLAAIEAAGRDITAKAGQLEVVRAQNAERAARFEAEGRQDYEEPTEELVRFLDNADRAAADKAARLRALEGEANSARIAKEAAADAYQKHLVLHGKLAGEAATHTANIAERDRAIRETALALALALPPEAEAGEGGGAVSAAGCEAFVKAVERRVRELDSRVQALRADARSNEARMSSAVDASNAQVARAQEGLRLKRGQIDKNHNDIAAAGAQIASSQFTAASARSLKEDAEAAEEAYRAKQALQSASDHHRALEEARAALEVSGRRIGELRQERQRAAAAAESGAKLRVKRTDLESKQEQLERLLTTRRRDLARALDLPPADPLLTQPAAALSAAELGQLRPRSEAVLARLKAEEAARLKTSQTAHSAAQTAKAAAASKLAELQRCRSDQEGLRARLREGMAAALAGGGAAAAEVAEDDFNNRMATAQQSEDKGRNKLVEKQAMSRVMVRFRDSVATHALCPVCTRGFGPGEQEACLNNIDENLKMLPQQIEQHTAKLQRLQAELASLRALQPEWVRYSDLRTRLPGLEAAEAAARAEAEDLADKAEAAQIDYAEVQERVREAGRLQPDLMWALDRLVAEVEGLRREVAGLDTALGGAAAAGGAALRSVSEIDRELEDVEAERQRGELARDDAQKRVTRLSDEVLTAQRAAMTAQQRAMEAASAVGRMAELERKISDLESANAALEAELVAAAAGLAPLEAERDRLARQREEARAAAGAEVQTAEEQLRDAQLHQAKLGARVATVADYEARGRAQELEKAGEALARLKSRLEECGRQLEAREREALDIRQALAQDEADRRDIQDWIEHRRNMETEAELSRQVQEMEAEVARVGDQFELQRQSAALAGQRDGLRSQVDVLSGHMGAASAAAAKAQAELNNPKFRDIRPRFQLQQVTAKTTELAMADLDKYYKALEKALLVFHTSKMADINKIIKEMWQKTYRGQDIDYIQIKADTEGAGARSYNYRVVMYSGAAELEMRGRCSAGQKVLACLIIRLALAETFCLNCGILALDEPTTNLDAANSASLAEALAALMKSRSGQENFQLIVITHDEHFAQAMGTREHVDTLWRVTKDPNTQHTMVTPESLRD</sequence>
<dbReference type="InterPro" id="IPR027417">
    <property type="entry name" value="P-loop_NTPase"/>
</dbReference>
<dbReference type="GeneID" id="5718688"/>
<keyword evidence="7" id="KW-0479">Metal-binding</keyword>
<evidence type="ECO:0000313" key="21">
    <source>
        <dbReference type="EMBL" id="PNW85563.1"/>
    </source>
</evidence>
<keyword evidence="14 19" id="KW-0175">Coiled coil</keyword>
<keyword evidence="6" id="KW-0158">Chromosome</keyword>
<dbReference type="Gene3D" id="3.40.50.300">
    <property type="entry name" value="P-loop containing nucleotide triphosphate hydrolases"/>
    <property type="match status" value="2"/>
</dbReference>
<dbReference type="PANTHER" id="PTHR18867:SF12">
    <property type="entry name" value="DNA REPAIR PROTEIN RAD50"/>
    <property type="match status" value="1"/>
</dbReference>
<feature type="domain" description="Rad50/SbcC-type AAA" evidence="20">
    <location>
        <begin position="6"/>
        <end position="234"/>
    </location>
</feature>
<dbReference type="RefSeq" id="XP_042926330.1">
    <property type="nucleotide sequence ID" value="XM_043061201.1"/>
</dbReference>
<dbReference type="GO" id="GO:0051880">
    <property type="term" value="F:G-quadruplex DNA binding"/>
    <property type="evidence" value="ECO:0000318"/>
    <property type="project" value="GO_Central"/>
</dbReference>
<evidence type="ECO:0000256" key="15">
    <source>
        <dbReference type="ARBA" id="ARBA00023204"/>
    </source>
</evidence>
<dbReference type="KEGG" id="cre:CHLRE_03g192550v5"/>
<feature type="coiled-coil region" evidence="19">
    <location>
        <begin position="409"/>
        <end position="436"/>
    </location>
</feature>
<dbReference type="NCBIfam" id="TIGR00606">
    <property type="entry name" value="rad50"/>
    <property type="match status" value="1"/>
</dbReference>
<evidence type="ECO:0000256" key="12">
    <source>
        <dbReference type="ARBA" id="ARBA00022840"/>
    </source>
</evidence>
<keyword evidence="15" id="KW-0234">DNA repair</keyword>
<dbReference type="FunCoup" id="A0A2K3DYE8">
    <property type="interactions" value="1804"/>
</dbReference>
<evidence type="ECO:0000256" key="16">
    <source>
        <dbReference type="ARBA" id="ARBA00023242"/>
    </source>
</evidence>
<organism evidence="21 22">
    <name type="scientific">Chlamydomonas reinhardtii</name>
    <name type="common">Chlamydomonas smithii</name>
    <dbReference type="NCBI Taxonomy" id="3055"/>
    <lineage>
        <taxon>Eukaryota</taxon>
        <taxon>Viridiplantae</taxon>
        <taxon>Chlorophyta</taxon>
        <taxon>core chlorophytes</taxon>
        <taxon>Chlorophyceae</taxon>
        <taxon>CS clade</taxon>
        <taxon>Chlamydomonadales</taxon>
        <taxon>Chlamydomonadaceae</taxon>
        <taxon>Chlamydomonas</taxon>
    </lineage>
</organism>
<dbReference type="PANTHER" id="PTHR18867">
    <property type="entry name" value="RAD50"/>
    <property type="match status" value="1"/>
</dbReference>
<dbReference type="FunFam" id="3.40.50.300:FF:000593">
    <property type="entry name" value="DNA repair protein RAD50"/>
    <property type="match status" value="1"/>
</dbReference>
<dbReference type="Pfam" id="PF13476">
    <property type="entry name" value="AAA_23"/>
    <property type="match status" value="1"/>
</dbReference>
<comment type="catalytic activity">
    <reaction evidence="18">
        <text>ATP + H2O = ADP + phosphate + H(+)</text>
        <dbReference type="Rhea" id="RHEA:13065"/>
        <dbReference type="ChEBI" id="CHEBI:15377"/>
        <dbReference type="ChEBI" id="CHEBI:15378"/>
        <dbReference type="ChEBI" id="CHEBI:30616"/>
        <dbReference type="ChEBI" id="CHEBI:43474"/>
        <dbReference type="ChEBI" id="CHEBI:456216"/>
    </reaction>
</comment>
<dbReference type="InterPro" id="IPR004584">
    <property type="entry name" value="Rad50_eukaryotes"/>
</dbReference>
<evidence type="ECO:0000256" key="6">
    <source>
        <dbReference type="ARBA" id="ARBA00022454"/>
    </source>
</evidence>
<evidence type="ECO:0000256" key="4">
    <source>
        <dbReference type="ARBA" id="ARBA00009439"/>
    </source>
</evidence>
<keyword evidence="17" id="KW-0469">Meiosis</keyword>
<evidence type="ECO:0000256" key="9">
    <source>
        <dbReference type="ARBA" id="ARBA00022763"/>
    </source>
</evidence>
<dbReference type="GO" id="GO:0030870">
    <property type="term" value="C:Mre11 complex"/>
    <property type="evidence" value="ECO:0000318"/>
    <property type="project" value="GO_Central"/>
</dbReference>
<evidence type="ECO:0000256" key="1">
    <source>
        <dbReference type="ARBA" id="ARBA00001947"/>
    </source>
</evidence>
<protein>
    <recommendedName>
        <fullName evidence="5">DNA repair protein RAD50</fullName>
    </recommendedName>
</protein>
<dbReference type="GO" id="GO:0003691">
    <property type="term" value="F:double-stranded telomeric DNA binding"/>
    <property type="evidence" value="ECO:0000318"/>
    <property type="project" value="GO_Central"/>
</dbReference>
<evidence type="ECO:0000256" key="8">
    <source>
        <dbReference type="ARBA" id="ARBA00022741"/>
    </source>
</evidence>
<keyword evidence="9" id="KW-0227">DNA damage</keyword>
<keyword evidence="22" id="KW-1185">Reference proteome</keyword>
<evidence type="ECO:0000256" key="11">
    <source>
        <dbReference type="ARBA" id="ARBA00022833"/>
    </source>
</evidence>
<dbReference type="SUPFAM" id="SSF75712">
    <property type="entry name" value="Rad50 coiled-coil Zn hook"/>
    <property type="match status" value="1"/>
</dbReference>